<proteinExistence type="predicted"/>
<dbReference type="AlphaFoldDB" id="A0A699W0B9"/>
<feature type="non-terminal residue" evidence="1">
    <location>
        <position position="72"/>
    </location>
</feature>
<comment type="caution">
    <text evidence="1">The sequence shown here is derived from an EMBL/GenBank/DDBJ whole genome shotgun (WGS) entry which is preliminary data.</text>
</comment>
<evidence type="ECO:0000313" key="1">
    <source>
        <dbReference type="EMBL" id="GFD40100.1"/>
    </source>
</evidence>
<organism evidence="1">
    <name type="scientific">Tanacetum cinerariifolium</name>
    <name type="common">Dalmatian daisy</name>
    <name type="synonym">Chrysanthemum cinerariifolium</name>
    <dbReference type="NCBI Taxonomy" id="118510"/>
    <lineage>
        <taxon>Eukaryota</taxon>
        <taxon>Viridiplantae</taxon>
        <taxon>Streptophyta</taxon>
        <taxon>Embryophyta</taxon>
        <taxon>Tracheophyta</taxon>
        <taxon>Spermatophyta</taxon>
        <taxon>Magnoliopsida</taxon>
        <taxon>eudicotyledons</taxon>
        <taxon>Gunneridae</taxon>
        <taxon>Pentapetalae</taxon>
        <taxon>asterids</taxon>
        <taxon>campanulids</taxon>
        <taxon>Asterales</taxon>
        <taxon>Asteraceae</taxon>
        <taxon>Asteroideae</taxon>
        <taxon>Anthemideae</taxon>
        <taxon>Anthemidinae</taxon>
        <taxon>Tanacetum</taxon>
    </lineage>
</organism>
<protein>
    <submittedName>
        <fullName evidence="1">Uncharacterized protein</fullName>
    </submittedName>
</protein>
<name>A0A699W0B9_TANCI</name>
<feature type="non-terminal residue" evidence="1">
    <location>
        <position position="1"/>
    </location>
</feature>
<sequence>AKIYKIDLDHASKVLSMQEDEPVKVQELVDVVTTAKLITEVVTAASETVTAASTIISAAEPQDTVAIITAAP</sequence>
<dbReference type="EMBL" id="BKCJ011527922">
    <property type="protein sequence ID" value="GFD40100.1"/>
    <property type="molecule type" value="Genomic_DNA"/>
</dbReference>
<reference evidence="1" key="1">
    <citation type="journal article" date="2019" name="Sci. Rep.">
        <title>Draft genome of Tanacetum cinerariifolium, the natural source of mosquito coil.</title>
        <authorList>
            <person name="Yamashiro T."/>
            <person name="Shiraishi A."/>
            <person name="Satake H."/>
            <person name="Nakayama K."/>
        </authorList>
    </citation>
    <scope>NUCLEOTIDE SEQUENCE</scope>
</reference>
<gene>
    <name evidence="1" type="ORF">Tci_912069</name>
</gene>
<accession>A0A699W0B9</accession>